<feature type="transmembrane region" description="Helical" evidence="6">
    <location>
        <begin position="16"/>
        <end position="33"/>
    </location>
</feature>
<dbReference type="InterPro" id="IPR011577">
    <property type="entry name" value="Cyt_b561_bac/Ni-Hgenase"/>
</dbReference>
<protein>
    <submittedName>
        <fullName evidence="8">Cytochrome b/b6 domain-containing protein</fullName>
    </submittedName>
</protein>
<keyword evidence="2" id="KW-1003">Cell membrane</keyword>
<gene>
    <name evidence="8" type="ORF">JYU29_02595</name>
</gene>
<evidence type="ECO:0000259" key="7">
    <source>
        <dbReference type="Pfam" id="PF01292"/>
    </source>
</evidence>
<evidence type="ECO:0000256" key="2">
    <source>
        <dbReference type="ARBA" id="ARBA00022475"/>
    </source>
</evidence>
<evidence type="ECO:0000313" key="8">
    <source>
        <dbReference type="EMBL" id="MBS9719572.1"/>
    </source>
</evidence>
<dbReference type="InterPro" id="IPR016174">
    <property type="entry name" value="Di-haem_cyt_TM"/>
</dbReference>
<evidence type="ECO:0000256" key="4">
    <source>
        <dbReference type="ARBA" id="ARBA00022989"/>
    </source>
</evidence>
<evidence type="ECO:0000256" key="6">
    <source>
        <dbReference type="SAM" id="Phobius"/>
    </source>
</evidence>
<accession>A0ABS5RRI2</accession>
<comment type="caution">
    <text evidence="8">The sequence shown here is derived from an EMBL/GenBank/DDBJ whole genome shotgun (WGS) entry which is preliminary data.</text>
</comment>
<dbReference type="SUPFAM" id="SSF81342">
    <property type="entry name" value="Transmembrane di-heme cytochromes"/>
    <property type="match status" value="1"/>
</dbReference>
<feature type="domain" description="Cytochrome b561 bacterial/Ni-hydrogenase" evidence="7">
    <location>
        <begin position="9"/>
        <end position="171"/>
    </location>
</feature>
<evidence type="ECO:0000256" key="5">
    <source>
        <dbReference type="ARBA" id="ARBA00023136"/>
    </source>
</evidence>
<name>A0ABS5RRI2_9HYPH</name>
<feature type="transmembrane region" description="Helical" evidence="6">
    <location>
        <begin position="138"/>
        <end position="159"/>
    </location>
</feature>
<organism evidence="8 9">
    <name type="scientific">Tianweitania aestuarii</name>
    <dbReference type="NCBI Taxonomy" id="2814886"/>
    <lineage>
        <taxon>Bacteria</taxon>
        <taxon>Pseudomonadati</taxon>
        <taxon>Pseudomonadota</taxon>
        <taxon>Alphaproteobacteria</taxon>
        <taxon>Hyphomicrobiales</taxon>
        <taxon>Phyllobacteriaceae</taxon>
        <taxon>Tianweitania</taxon>
    </lineage>
</organism>
<dbReference type="Gene3D" id="1.20.950.20">
    <property type="entry name" value="Transmembrane di-heme cytochromes, Chain C"/>
    <property type="match status" value="1"/>
</dbReference>
<comment type="subcellular location">
    <subcellularLocation>
        <location evidence="1">Cell membrane</location>
        <topology evidence="1">Multi-pass membrane protein</topology>
    </subcellularLocation>
</comment>
<dbReference type="EMBL" id="JAFMNX010000001">
    <property type="protein sequence ID" value="MBS9719572.1"/>
    <property type="molecule type" value="Genomic_DNA"/>
</dbReference>
<evidence type="ECO:0000313" key="9">
    <source>
        <dbReference type="Proteomes" id="UP001297272"/>
    </source>
</evidence>
<keyword evidence="9" id="KW-1185">Reference proteome</keyword>
<sequence>MIRARTYYVWDPLQRLFHWCLAISFILSVFVSGHQHPHLHRWVGCVTVLLILFRLVYGAAGPHYARFSQLLRGTKETLTYIRGLRHGRATRYLGHSPLSGLFALLMLAGMAVLSLSGWLLGAPGENGSAALLVFHRSIAVSMIALVLFHVCAVLWASLWRRENLALAMLTGRKRQPERGDVL</sequence>
<keyword evidence="4 6" id="KW-1133">Transmembrane helix</keyword>
<reference evidence="8 9" key="1">
    <citation type="submission" date="2021-03" db="EMBL/GenBank/DDBJ databases">
        <title>Tianweitania aestuarii sp. nov., isolated from a tidal flat.</title>
        <authorList>
            <person name="Park S."/>
            <person name="Yoon J.-H."/>
        </authorList>
    </citation>
    <scope>NUCLEOTIDE SEQUENCE [LARGE SCALE GENOMIC DNA]</scope>
    <source>
        <strain evidence="8 9">BSSL-BM11</strain>
    </source>
</reference>
<evidence type="ECO:0000256" key="3">
    <source>
        <dbReference type="ARBA" id="ARBA00022692"/>
    </source>
</evidence>
<dbReference type="RefSeq" id="WP_213983197.1">
    <property type="nucleotide sequence ID" value="NZ_JAFMNX010000001.1"/>
</dbReference>
<feature type="transmembrane region" description="Helical" evidence="6">
    <location>
        <begin position="98"/>
        <end position="118"/>
    </location>
</feature>
<keyword evidence="5 6" id="KW-0472">Membrane</keyword>
<dbReference type="Pfam" id="PF01292">
    <property type="entry name" value="Ni_hydr_CYTB"/>
    <property type="match status" value="1"/>
</dbReference>
<dbReference type="Proteomes" id="UP001297272">
    <property type="component" value="Unassembled WGS sequence"/>
</dbReference>
<dbReference type="PANTHER" id="PTHR30485">
    <property type="entry name" value="NI/FE-HYDROGENASE 1 B-TYPE CYTOCHROME SUBUNIT"/>
    <property type="match status" value="1"/>
</dbReference>
<evidence type="ECO:0000256" key="1">
    <source>
        <dbReference type="ARBA" id="ARBA00004651"/>
    </source>
</evidence>
<dbReference type="InterPro" id="IPR051542">
    <property type="entry name" value="Hydrogenase_cytochrome"/>
</dbReference>
<dbReference type="PANTHER" id="PTHR30485:SF2">
    <property type="entry name" value="BLL0597 PROTEIN"/>
    <property type="match status" value="1"/>
</dbReference>
<proteinExistence type="predicted"/>
<keyword evidence="3 6" id="KW-0812">Transmembrane</keyword>
<feature type="transmembrane region" description="Helical" evidence="6">
    <location>
        <begin position="39"/>
        <end position="57"/>
    </location>
</feature>